<feature type="transmembrane region" description="Helical" evidence="2">
    <location>
        <begin position="518"/>
        <end position="537"/>
    </location>
</feature>
<dbReference type="EMBL" id="DF236978">
    <property type="protein sequence ID" value="GAQ79354.1"/>
    <property type="molecule type" value="Genomic_DNA"/>
</dbReference>
<dbReference type="InterPro" id="IPR022270">
    <property type="entry name" value="Blh_diox"/>
</dbReference>
<evidence type="ECO:0000313" key="4">
    <source>
        <dbReference type="Proteomes" id="UP000054558"/>
    </source>
</evidence>
<name>A0A1Y1HL64_KLENI</name>
<dbReference type="GO" id="GO:0016702">
    <property type="term" value="F:oxidoreductase activity, acting on single donors with incorporation of molecular oxygen, incorporation of two atoms of oxygen"/>
    <property type="evidence" value="ECO:0007669"/>
    <property type="project" value="InterPro"/>
</dbReference>
<evidence type="ECO:0008006" key="5">
    <source>
        <dbReference type="Google" id="ProtNLM"/>
    </source>
</evidence>
<organism evidence="3 4">
    <name type="scientific">Klebsormidium nitens</name>
    <name type="common">Green alga</name>
    <name type="synonym">Ulothrix nitens</name>
    <dbReference type="NCBI Taxonomy" id="105231"/>
    <lineage>
        <taxon>Eukaryota</taxon>
        <taxon>Viridiplantae</taxon>
        <taxon>Streptophyta</taxon>
        <taxon>Klebsormidiophyceae</taxon>
        <taxon>Klebsormidiales</taxon>
        <taxon>Klebsormidiaceae</taxon>
        <taxon>Klebsormidium</taxon>
    </lineage>
</organism>
<keyword evidence="2" id="KW-1133">Transmembrane helix</keyword>
<feature type="transmembrane region" description="Helical" evidence="2">
    <location>
        <begin position="475"/>
        <end position="498"/>
    </location>
</feature>
<protein>
    <recommendedName>
        <fullName evidence="5">Beta-carotene 15,15'-dioxygenase</fullName>
    </recommendedName>
</protein>
<evidence type="ECO:0000256" key="2">
    <source>
        <dbReference type="SAM" id="Phobius"/>
    </source>
</evidence>
<sequence length="548" mass="58959">MASFSLHRTRLGTPSIRVAQEESIVSRAYKETLGHSVRPFAVKPLHGGGATKRNFQSHGCRRRTHPQNVVPEQSGPSLSEDVNGRENLEARDSFAGSTVCKISKWQAWKKRGLLATKRELCNVNTVEAQQIWDGSALRSLATAHCDQRTLERRCTKAAAHAVYLEPAAAGANREGGLQPGTFCTEETLVLLRKAQRIHPKFFAGVTGLLLISYLTGSAIVSPTVQLTILALGVAILGVPHGALDLVTAQGLMREQAWPWPQPWNLALFVAAYSACTALVVFLWCHFPGASLAGLLAASAWHFGTNDAQGLLPGQWHWVEVAARGLGPITLPFILHKQETSLLFSHLAPPFAASHVSHLCTLLALPTALAVAATSLYCYLGPRTDTHLGSPAREQLVPREELTSSKTLGQLTSGPGLTRESRLAAGLEMALLGLGCTLAPPLLGFFLAFCTLHSLRHTLAFFADESTPASLADLRYVGKAAGMVTGVTLLVALAVFAGLLKHPILASHVAAFEMASVQVIFVGLAALTAPHMVLLEFSRQRRRLRNGRI</sequence>
<evidence type="ECO:0000256" key="1">
    <source>
        <dbReference type="SAM" id="MobiDB-lite"/>
    </source>
</evidence>
<dbReference type="Proteomes" id="UP000054558">
    <property type="component" value="Unassembled WGS sequence"/>
</dbReference>
<dbReference type="AlphaFoldDB" id="A0A1Y1HL64"/>
<feature type="region of interest" description="Disordered" evidence="1">
    <location>
        <begin position="43"/>
        <end position="82"/>
    </location>
</feature>
<gene>
    <name evidence="3" type="ORF">KFL_000290030</name>
</gene>
<feature type="transmembrane region" description="Helical" evidence="2">
    <location>
        <begin position="226"/>
        <end position="246"/>
    </location>
</feature>
<keyword evidence="4" id="KW-1185">Reference proteome</keyword>
<keyword evidence="2" id="KW-0812">Transmembrane</keyword>
<reference evidence="3 4" key="1">
    <citation type="journal article" date="2014" name="Nat. Commun.">
        <title>Klebsormidium flaccidum genome reveals primary factors for plant terrestrial adaptation.</title>
        <authorList>
            <person name="Hori K."/>
            <person name="Maruyama F."/>
            <person name="Fujisawa T."/>
            <person name="Togashi T."/>
            <person name="Yamamoto N."/>
            <person name="Seo M."/>
            <person name="Sato S."/>
            <person name="Yamada T."/>
            <person name="Mori H."/>
            <person name="Tajima N."/>
            <person name="Moriyama T."/>
            <person name="Ikeuchi M."/>
            <person name="Watanabe M."/>
            <person name="Wada H."/>
            <person name="Kobayashi K."/>
            <person name="Saito M."/>
            <person name="Masuda T."/>
            <person name="Sasaki-Sekimoto Y."/>
            <person name="Mashiguchi K."/>
            <person name="Awai K."/>
            <person name="Shimojima M."/>
            <person name="Masuda S."/>
            <person name="Iwai M."/>
            <person name="Nobusawa T."/>
            <person name="Narise T."/>
            <person name="Kondo S."/>
            <person name="Saito H."/>
            <person name="Sato R."/>
            <person name="Murakawa M."/>
            <person name="Ihara Y."/>
            <person name="Oshima-Yamada Y."/>
            <person name="Ohtaka K."/>
            <person name="Satoh M."/>
            <person name="Sonobe K."/>
            <person name="Ishii M."/>
            <person name="Ohtani R."/>
            <person name="Kanamori-Sato M."/>
            <person name="Honoki R."/>
            <person name="Miyazaki D."/>
            <person name="Mochizuki H."/>
            <person name="Umetsu J."/>
            <person name="Higashi K."/>
            <person name="Shibata D."/>
            <person name="Kamiya Y."/>
            <person name="Sato N."/>
            <person name="Nakamura Y."/>
            <person name="Tabata S."/>
            <person name="Ida S."/>
            <person name="Kurokawa K."/>
            <person name="Ohta H."/>
        </authorList>
    </citation>
    <scope>NUCLEOTIDE SEQUENCE [LARGE SCALE GENOMIC DNA]</scope>
    <source>
        <strain evidence="3 4">NIES-2285</strain>
    </source>
</reference>
<feature type="compositionally biased region" description="Polar residues" evidence="1">
    <location>
        <begin position="66"/>
        <end position="77"/>
    </location>
</feature>
<feature type="transmembrane region" description="Helical" evidence="2">
    <location>
        <begin position="428"/>
        <end position="454"/>
    </location>
</feature>
<dbReference type="Pfam" id="PF15461">
    <property type="entry name" value="BCD"/>
    <property type="match status" value="1"/>
</dbReference>
<accession>A0A1Y1HL64</accession>
<feature type="transmembrane region" description="Helical" evidence="2">
    <location>
        <begin position="267"/>
        <end position="295"/>
    </location>
</feature>
<feature type="transmembrane region" description="Helical" evidence="2">
    <location>
        <begin position="201"/>
        <end position="220"/>
    </location>
</feature>
<evidence type="ECO:0000313" key="3">
    <source>
        <dbReference type="EMBL" id="GAQ79354.1"/>
    </source>
</evidence>
<keyword evidence="2" id="KW-0472">Membrane</keyword>
<proteinExistence type="predicted"/>